<reference evidence="2" key="2">
    <citation type="submission" date="2020-05" db="UniProtKB">
        <authorList>
            <consortium name="EnsemblMetazoa"/>
        </authorList>
    </citation>
    <scope>IDENTIFICATION</scope>
</reference>
<dbReference type="EnsemblMetazoa" id="ASIC011191-RA">
    <property type="protein sequence ID" value="ASIC011191-PA"/>
    <property type="gene ID" value="ASIC011191"/>
</dbReference>
<evidence type="ECO:0000313" key="3">
    <source>
        <dbReference type="Proteomes" id="UP000030765"/>
    </source>
</evidence>
<name>A0A084VZK1_ANOSI</name>
<dbReference type="VEuPathDB" id="VectorBase:ASIC011191"/>
<keyword evidence="3" id="KW-1185">Reference proteome</keyword>
<evidence type="ECO:0000313" key="2">
    <source>
        <dbReference type="EnsemblMetazoa" id="ASIC011191-PA"/>
    </source>
</evidence>
<dbReference type="EMBL" id="KE525251">
    <property type="protein sequence ID" value="KFB43395.1"/>
    <property type="molecule type" value="Genomic_DNA"/>
</dbReference>
<dbReference type="Proteomes" id="UP000030765">
    <property type="component" value="Unassembled WGS sequence"/>
</dbReference>
<dbReference type="AlphaFoldDB" id="A0A084VZK1"/>
<keyword evidence="1" id="KW-0808">Transferase</keyword>
<organism evidence="1">
    <name type="scientific">Anopheles sinensis</name>
    <name type="common">Mosquito</name>
    <dbReference type="NCBI Taxonomy" id="74873"/>
    <lineage>
        <taxon>Eukaryota</taxon>
        <taxon>Metazoa</taxon>
        <taxon>Ecdysozoa</taxon>
        <taxon>Arthropoda</taxon>
        <taxon>Hexapoda</taxon>
        <taxon>Insecta</taxon>
        <taxon>Pterygota</taxon>
        <taxon>Neoptera</taxon>
        <taxon>Endopterygota</taxon>
        <taxon>Diptera</taxon>
        <taxon>Nematocera</taxon>
        <taxon>Culicoidea</taxon>
        <taxon>Culicidae</taxon>
        <taxon>Anophelinae</taxon>
        <taxon>Anopheles</taxon>
    </lineage>
</organism>
<accession>A0A084VZK1</accession>
<protein>
    <submittedName>
        <fullName evidence="1 2">UTP-GlnB uridylyltransferase, GlnD</fullName>
    </submittedName>
</protein>
<evidence type="ECO:0000313" key="1">
    <source>
        <dbReference type="EMBL" id="KFB43395.1"/>
    </source>
</evidence>
<reference evidence="1 3" key="1">
    <citation type="journal article" date="2014" name="BMC Genomics">
        <title>Genome sequence of Anopheles sinensis provides insight into genetics basis of mosquito competence for malaria parasites.</title>
        <authorList>
            <person name="Zhou D."/>
            <person name="Zhang D."/>
            <person name="Ding G."/>
            <person name="Shi L."/>
            <person name="Hou Q."/>
            <person name="Ye Y."/>
            <person name="Xu Y."/>
            <person name="Zhou H."/>
            <person name="Xiong C."/>
            <person name="Li S."/>
            <person name="Yu J."/>
            <person name="Hong S."/>
            <person name="Yu X."/>
            <person name="Zou P."/>
            <person name="Chen C."/>
            <person name="Chang X."/>
            <person name="Wang W."/>
            <person name="Lv Y."/>
            <person name="Sun Y."/>
            <person name="Ma L."/>
            <person name="Shen B."/>
            <person name="Zhu C."/>
        </authorList>
    </citation>
    <scope>NUCLEOTIDE SEQUENCE [LARGE SCALE GENOMIC DNA]</scope>
</reference>
<sequence length="74" mass="8377">MAKTVPIRLPRRCQRHCETLDCAAALTFNGTDYSHYIGCNASSSRRGVVYLLHFHQSCDTFPLLYQSVASVQRN</sequence>
<keyword evidence="1" id="KW-0548">Nucleotidyltransferase</keyword>
<dbReference type="GO" id="GO:0016779">
    <property type="term" value="F:nucleotidyltransferase activity"/>
    <property type="evidence" value="ECO:0007669"/>
    <property type="project" value="UniProtKB-KW"/>
</dbReference>
<dbReference type="EMBL" id="ATLV01018851">
    <property type="status" value="NOT_ANNOTATED_CDS"/>
    <property type="molecule type" value="Genomic_DNA"/>
</dbReference>
<proteinExistence type="predicted"/>
<gene>
    <name evidence="1" type="ORF">ZHAS_00011191</name>
</gene>